<name>A0A0A9CIK7_ARUDO</name>
<dbReference type="AlphaFoldDB" id="A0A0A9CIK7"/>
<protein>
    <submittedName>
        <fullName evidence="1">Uncharacterized protein</fullName>
    </submittedName>
</protein>
<dbReference type="EMBL" id="GBRH01224680">
    <property type="protein sequence ID" value="JAD73215.1"/>
    <property type="molecule type" value="Transcribed_RNA"/>
</dbReference>
<sequence length="30" mass="3609">MTRKECCAELIPSVVLPVWEMSREMWHMLC</sequence>
<accession>A0A0A9CIK7</accession>
<evidence type="ECO:0000313" key="1">
    <source>
        <dbReference type="EMBL" id="JAD73215.1"/>
    </source>
</evidence>
<proteinExistence type="predicted"/>
<organism evidence="1">
    <name type="scientific">Arundo donax</name>
    <name type="common">Giant reed</name>
    <name type="synonym">Donax arundinaceus</name>
    <dbReference type="NCBI Taxonomy" id="35708"/>
    <lineage>
        <taxon>Eukaryota</taxon>
        <taxon>Viridiplantae</taxon>
        <taxon>Streptophyta</taxon>
        <taxon>Embryophyta</taxon>
        <taxon>Tracheophyta</taxon>
        <taxon>Spermatophyta</taxon>
        <taxon>Magnoliopsida</taxon>
        <taxon>Liliopsida</taxon>
        <taxon>Poales</taxon>
        <taxon>Poaceae</taxon>
        <taxon>PACMAD clade</taxon>
        <taxon>Arundinoideae</taxon>
        <taxon>Arundineae</taxon>
        <taxon>Arundo</taxon>
    </lineage>
</organism>
<reference evidence="1" key="1">
    <citation type="submission" date="2014-09" db="EMBL/GenBank/DDBJ databases">
        <authorList>
            <person name="Magalhaes I.L.F."/>
            <person name="Oliveira U."/>
            <person name="Santos F.R."/>
            <person name="Vidigal T.H.D.A."/>
            <person name="Brescovit A.D."/>
            <person name="Santos A.J."/>
        </authorList>
    </citation>
    <scope>NUCLEOTIDE SEQUENCE</scope>
    <source>
        <tissue evidence="1">Shoot tissue taken approximately 20 cm above the soil surface</tissue>
    </source>
</reference>
<reference evidence="1" key="2">
    <citation type="journal article" date="2015" name="Data Brief">
        <title>Shoot transcriptome of the giant reed, Arundo donax.</title>
        <authorList>
            <person name="Barrero R.A."/>
            <person name="Guerrero F.D."/>
            <person name="Moolhuijzen P."/>
            <person name="Goolsby J.A."/>
            <person name="Tidwell J."/>
            <person name="Bellgard S.E."/>
            <person name="Bellgard M.I."/>
        </authorList>
    </citation>
    <scope>NUCLEOTIDE SEQUENCE</scope>
    <source>
        <tissue evidence="1">Shoot tissue taken approximately 20 cm above the soil surface</tissue>
    </source>
</reference>